<organism evidence="2 3">
    <name type="scientific">Chryseosolibacter indicus</name>
    <dbReference type="NCBI Taxonomy" id="2782351"/>
    <lineage>
        <taxon>Bacteria</taxon>
        <taxon>Pseudomonadati</taxon>
        <taxon>Bacteroidota</taxon>
        <taxon>Cytophagia</taxon>
        <taxon>Cytophagales</taxon>
        <taxon>Chryseotaleaceae</taxon>
        <taxon>Chryseosolibacter</taxon>
    </lineage>
</organism>
<accession>A0ABS5VUL7</accession>
<keyword evidence="1" id="KW-0732">Signal</keyword>
<feature type="chain" id="PRO_5046425812" description="PKD domain-containing protein" evidence="1">
    <location>
        <begin position="23"/>
        <end position="109"/>
    </location>
</feature>
<dbReference type="PROSITE" id="PS51257">
    <property type="entry name" value="PROKAR_LIPOPROTEIN"/>
    <property type="match status" value="1"/>
</dbReference>
<gene>
    <name evidence="2" type="ORF">KK060_14620</name>
</gene>
<proteinExistence type="predicted"/>
<dbReference type="Proteomes" id="UP000772618">
    <property type="component" value="Unassembled WGS sequence"/>
</dbReference>
<dbReference type="EMBL" id="JAHESD010000033">
    <property type="protein sequence ID" value="MBT1704525.1"/>
    <property type="molecule type" value="Genomic_DNA"/>
</dbReference>
<reference evidence="2 3" key="1">
    <citation type="submission" date="2021-05" db="EMBL/GenBank/DDBJ databases">
        <title>A Polyphasic approach of four new species of the genus Ohtaekwangia: Ohtaekwangia histidinii sp. nov., Ohtaekwangia cretensis sp. nov., Ohtaekwangia indiensis sp. nov., Ohtaekwangia reichenbachii sp. nov. from diverse environment.</title>
        <authorList>
            <person name="Octaviana S."/>
        </authorList>
    </citation>
    <scope>NUCLEOTIDE SEQUENCE [LARGE SCALE GENOMIC DNA]</scope>
    <source>
        <strain evidence="2 3">PWU20</strain>
    </source>
</reference>
<evidence type="ECO:0000313" key="3">
    <source>
        <dbReference type="Proteomes" id="UP000772618"/>
    </source>
</evidence>
<evidence type="ECO:0000313" key="2">
    <source>
        <dbReference type="EMBL" id="MBT1704525.1"/>
    </source>
</evidence>
<feature type="signal peptide" evidence="1">
    <location>
        <begin position="1"/>
        <end position="22"/>
    </location>
</feature>
<protein>
    <recommendedName>
        <fullName evidence="4">PKD domain-containing protein</fullName>
    </recommendedName>
</protein>
<keyword evidence="3" id="KW-1185">Reference proteome</keyword>
<evidence type="ECO:0000256" key="1">
    <source>
        <dbReference type="SAM" id="SignalP"/>
    </source>
</evidence>
<name>A0ABS5VUL7_9BACT</name>
<dbReference type="RefSeq" id="WP_254154485.1">
    <property type="nucleotide sequence ID" value="NZ_JAHESD010000033.1"/>
</dbReference>
<sequence length="109" mass="12097">MKKFKIYILTSAILFCLLFSCTDPEETMSWRPGSSLHIIGEGEITVGEEFEYYVDGYTINETYTWTLDGAAITPTRGGEFVILNFNSPGTHSLSVTNGRLTGTMEIVAE</sequence>
<comment type="caution">
    <text evidence="2">The sequence shown here is derived from an EMBL/GenBank/DDBJ whole genome shotgun (WGS) entry which is preliminary data.</text>
</comment>
<evidence type="ECO:0008006" key="4">
    <source>
        <dbReference type="Google" id="ProtNLM"/>
    </source>
</evidence>